<feature type="domain" description="N-acetyltransferase" evidence="3">
    <location>
        <begin position="13"/>
        <end position="156"/>
    </location>
</feature>
<dbReference type="EMBL" id="CP043939">
    <property type="protein sequence ID" value="QER66842.1"/>
    <property type="molecule type" value="Genomic_DNA"/>
</dbReference>
<dbReference type="CDD" id="cd04301">
    <property type="entry name" value="NAT_SF"/>
    <property type="match status" value="1"/>
</dbReference>
<dbReference type="Gene3D" id="3.40.630.30">
    <property type="match status" value="1"/>
</dbReference>
<dbReference type="SUPFAM" id="SSF55729">
    <property type="entry name" value="Acyl-CoA N-acyltransferases (Nat)"/>
    <property type="match status" value="1"/>
</dbReference>
<dbReference type="KEGG" id="lnn:F0161_02430"/>
<evidence type="ECO:0000313" key="4">
    <source>
        <dbReference type="EMBL" id="QER66842.1"/>
    </source>
</evidence>
<gene>
    <name evidence="4" type="ORF">F0161_02430</name>
</gene>
<keyword evidence="2" id="KW-0012">Acyltransferase</keyword>
<keyword evidence="1 4" id="KW-0808">Transferase</keyword>
<keyword evidence="5" id="KW-1185">Reference proteome</keyword>
<name>A0A5P1WYV9_9LACO</name>
<dbReference type="Proteomes" id="UP000325295">
    <property type="component" value="Chromosome"/>
</dbReference>
<dbReference type="InterPro" id="IPR050832">
    <property type="entry name" value="Bact_Acetyltransf"/>
</dbReference>
<reference evidence="4 5" key="1">
    <citation type="submission" date="2019-09" db="EMBL/GenBank/DDBJ databases">
        <title>Complete Genome Sequence of Lactobacillus nenjiangensis SH-Y15, isolated from sauerkraut.</title>
        <authorList>
            <person name="Yang H."/>
        </authorList>
    </citation>
    <scope>NUCLEOTIDE SEQUENCE [LARGE SCALE GENOMIC DNA]</scope>
    <source>
        <strain evidence="4 5">SH-Y15</strain>
    </source>
</reference>
<evidence type="ECO:0000259" key="3">
    <source>
        <dbReference type="PROSITE" id="PS51186"/>
    </source>
</evidence>
<evidence type="ECO:0000256" key="2">
    <source>
        <dbReference type="ARBA" id="ARBA00023315"/>
    </source>
</evidence>
<dbReference type="InterPro" id="IPR016181">
    <property type="entry name" value="Acyl_CoA_acyltransferase"/>
</dbReference>
<organism evidence="4 5">
    <name type="scientific">Paucilactobacillus nenjiangensis</name>
    <dbReference type="NCBI Taxonomy" id="1296540"/>
    <lineage>
        <taxon>Bacteria</taxon>
        <taxon>Bacillati</taxon>
        <taxon>Bacillota</taxon>
        <taxon>Bacilli</taxon>
        <taxon>Lactobacillales</taxon>
        <taxon>Lactobacillaceae</taxon>
        <taxon>Paucilactobacillus</taxon>
    </lineage>
</organism>
<sequence length="156" mass="17954">MVVSIILSEEQILEIRETTDTESQIFHDAMNIRLTVFVKEQNVPEELERDEFDNVSHHFVGYQDGQPVTTVRIKKEDQNWHVQRVATMKDARGHGYAQQLMEEIIKRAKLEPGIDYLVLGAQLTAILFYEKVGFKAVGPEFTEAGILHREMKLAVK</sequence>
<dbReference type="Pfam" id="PF13673">
    <property type="entry name" value="Acetyltransf_10"/>
    <property type="match status" value="1"/>
</dbReference>
<protein>
    <submittedName>
        <fullName evidence="4">GNAT family N-acetyltransferase</fullName>
    </submittedName>
</protein>
<accession>A0A5P1WYV9</accession>
<dbReference type="AlphaFoldDB" id="A0A5P1WYV9"/>
<dbReference type="GO" id="GO:0016747">
    <property type="term" value="F:acyltransferase activity, transferring groups other than amino-acyl groups"/>
    <property type="evidence" value="ECO:0007669"/>
    <property type="project" value="InterPro"/>
</dbReference>
<dbReference type="PROSITE" id="PS51186">
    <property type="entry name" value="GNAT"/>
    <property type="match status" value="1"/>
</dbReference>
<evidence type="ECO:0000313" key="5">
    <source>
        <dbReference type="Proteomes" id="UP000325295"/>
    </source>
</evidence>
<evidence type="ECO:0000256" key="1">
    <source>
        <dbReference type="ARBA" id="ARBA00022679"/>
    </source>
</evidence>
<dbReference type="PANTHER" id="PTHR43877">
    <property type="entry name" value="AMINOALKYLPHOSPHONATE N-ACETYLTRANSFERASE-RELATED-RELATED"/>
    <property type="match status" value="1"/>
</dbReference>
<dbReference type="OrthoDB" id="9796171at2"/>
<proteinExistence type="predicted"/>
<dbReference type="InterPro" id="IPR000182">
    <property type="entry name" value="GNAT_dom"/>
</dbReference>